<keyword evidence="3" id="KW-1185">Reference proteome</keyword>
<evidence type="ECO:0000313" key="2">
    <source>
        <dbReference type="EMBL" id="MBS7810528.1"/>
    </source>
</evidence>
<dbReference type="Proteomes" id="UP000766336">
    <property type="component" value="Unassembled WGS sequence"/>
</dbReference>
<dbReference type="Pfam" id="PF05136">
    <property type="entry name" value="Phage_portal_2"/>
    <property type="match status" value="1"/>
</dbReference>
<evidence type="ECO:0000256" key="1">
    <source>
        <dbReference type="SAM" id="MobiDB-lite"/>
    </source>
</evidence>
<name>A0ABS5QD61_9PROT</name>
<organism evidence="2 3">
    <name type="scientific">Roseococcus pinisoli</name>
    <dbReference type="NCBI Taxonomy" id="2835040"/>
    <lineage>
        <taxon>Bacteria</taxon>
        <taxon>Pseudomonadati</taxon>
        <taxon>Pseudomonadota</taxon>
        <taxon>Alphaproteobacteria</taxon>
        <taxon>Acetobacterales</taxon>
        <taxon>Roseomonadaceae</taxon>
        <taxon>Roseococcus</taxon>
    </lineage>
</organism>
<protein>
    <submittedName>
        <fullName evidence="2">Phage portal protein</fullName>
    </submittedName>
</protein>
<gene>
    <name evidence="2" type="ORF">KHU32_06240</name>
</gene>
<sequence length="514" mass="55940">MKPTLLDRAIGAISPAAGLRRARARAQLGAITAYAAGRQTPRTTGWKATGSGPNAELAPALATMRNRSRQMVRDNPYASRAVTILAAHQVGYGITARFEDEQAQALWERWTKVSDAAGLLTFEAQQQQVARARAEAGEALIRLVRLSPAQMAARRVPVPLQVEVIEADLLPEDTVGVRDQRFADRRVVCGIEMDVTGRRAAYWLRRRHPGEHAAYLTTSDALDRVPAAEILHVFRALRPGQVRGVPDAASVLLRLRELDDYEDAALARAKTEAMLGVFFTNEADFGEQAPGSGTKESPFTLDLFPGMAATLPPGLEPKFLQPGAAGPFEPLALHHLHAAAAGFGVTYDQLTGDLRQANYSSLRAGKIEFRRMVEQDQWLLFIPRLCDPVADAFIEAAMLSGALPYRPDGYAREWGPPRFEMVDPLKEIDAAIASVRAGFSTWQEQVAAFGYDPRKQIAEIAAWNKQIDGAGVILDTDARRTAGTGSAQDPKQNAAVELGATKTARRDYPSDAAE</sequence>
<accession>A0ABS5QD61</accession>
<feature type="compositionally biased region" description="Basic and acidic residues" evidence="1">
    <location>
        <begin position="504"/>
        <end position="514"/>
    </location>
</feature>
<comment type="caution">
    <text evidence="2">The sequence shown here is derived from an EMBL/GenBank/DDBJ whole genome shotgun (WGS) entry which is preliminary data.</text>
</comment>
<feature type="region of interest" description="Disordered" evidence="1">
    <location>
        <begin position="481"/>
        <end position="514"/>
    </location>
</feature>
<evidence type="ECO:0000313" key="3">
    <source>
        <dbReference type="Proteomes" id="UP000766336"/>
    </source>
</evidence>
<dbReference type="NCBIfam" id="TIGR01539">
    <property type="entry name" value="portal_lambda"/>
    <property type="match status" value="1"/>
</dbReference>
<dbReference type="EMBL" id="JAHCDA010000001">
    <property type="protein sequence ID" value="MBS7810528.1"/>
    <property type="molecule type" value="Genomic_DNA"/>
</dbReference>
<dbReference type="InterPro" id="IPR006429">
    <property type="entry name" value="Phage_lambda_portal"/>
</dbReference>
<dbReference type="RefSeq" id="WP_213669141.1">
    <property type="nucleotide sequence ID" value="NZ_JAHCDA010000001.1"/>
</dbReference>
<proteinExistence type="predicted"/>
<reference evidence="2 3" key="1">
    <citation type="submission" date="2021-05" db="EMBL/GenBank/DDBJ databases">
        <title>Roseococcus sp. XZZS9, whole genome shotgun sequencing project.</title>
        <authorList>
            <person name="Zhao G."/>
            <person name="Shen L."/>
        </authorList>
    </citation>
    <scope>NUCLEOTIDE SEQUENCE [LARGE SCALE GENOMIC DNA]</scope>
    <source>
        <strain evidence="2 3">XZZS9</strain>
    </source>
</reference>